<evidence type="ECO:0000256" key="1">
    <source>
        <dbReference type="ARBA" id="ARBA00006096"/>
    </source>
</evidence>
<dbReference type="Gene3D" id="3.50.80.20">
    <property type="entry name" value="D-Ala-D-Ala carboxypeptidase C, peptidase S13"/>
    <property type="match status" value="1"/>
</dbReference>
<reference evidence="4 5" key="1">
    <citation type="submission" date="2018-07" db="EMBL/GenBank/DDBJ databases">
        <title>Rhodosalinus sp. strain E84T genomic sequence and assembly.</title>
        <authorList>
            <person name="Liu Z.-W."/>
            <person name="Lu D.-C."/>
        </authorList>
    </citation>
    <scope>NUCLEOTIDE SEQUENCE [LARGE SCALE GENOMIC DNA]</scope>
    <source>
        <strain evidence="4 5">E84</strain>
    </source>
</reference>
<dbReference type="NCBIfam" id="TIGR00666">
    <property type="entry name" value="PBP4"/>
    <property type="match status" value="1"/>
</dbReference>
<keyword evidence="3" id="KW-0732">Signal</keyword>
<dbReference type="EMBL" id="QNTQ01000013">
    <property type="protein sequence ID" value="RBI84031.1"/>
    <property type="molecule type" value="Genomic_DNA"/>
</dbReference>
<dbReference type="PANTHER" id="PTHR30023">
    <property type="entry name" value="D-ALANYL-D-ALANINE CARBOXYPEPTIDASE"/>
    <property type="match status" value="1"/>
</dbReference>
<feature type="chain" id="PRO_5016759302" evidence="3">
    <location>
        <begin position="25"/>
        <end position="497"/>
    </location>
</feature>
<dbReference type="Pfam" id="PF02113">
    <property type="entry name" value="Peptidase_S13"/>
    <property type="match status" value="1"/>
</dbReference>
<dbReference type="Proteomes" id="UP000253370">
    <property type="component" value="Unassembled WGS sequence"/>
</dbReference>
<keyword evidence="5" id="KW-1185">Reference proteome</keyword>
<keyword evidence="4" id="KW-0121">Carboxypeptidase</keyword>
<keyword evidence="2" id="KW-0378">Hydrolase</keyword>
<dbReference type="GO" id="GO:0000270">
    <property type="term" value="P:peptidoglycan metabolic process"/>
    <property type="evidence" value="ECO:0007669"/>
    <property type="project" value="TreeGrafter"/>
</dbReference>
<dbReference type="OrthoDB" id="5372081at2"/>
<feature type="signal peptide" evidence="3">
    <location>
        <begin position="1"/>
        <end position="24"/>
    </location>
</feature>
<proteinExistence type="inferred from homology"/>
<keyword evidence="4" id="KW-0645">Protease</keyword>
<dbReference type="RefSeq" id="WP_113290010.1">
    <property type="nucleotide sequence ID" value="NZ_QNTQ01000013.1"/>
</dbReference>
<dbReference type="InterPro" id="IPR006311">
    <property type="entry name" value="TAT_signal"/>
</dbReference>
<evidence type="ECO:0000313" key="5">
    <source>
        <dbReference type="Proteomes" id="UP000253370"/>
    </source>
</evidence>
<dbReference type="GO" id="GO:0004185">
    <property type="term" value="F:serine-type carboxypeptidase activity"/>
    <property type="evidence" value="ECO:0007669"/>
    <property type="project" value="InterPro"/>
</dbReference>
<comment type="similarity">
    <text evidence="1">Belongs to the peptidase S13 family.</text>
</comment>
<dbReference type="AlphaFoldDB" id="A0A365U6S9"/>
<dbReference type="GO" id="GO:0006508">
    <property type="term" value="P:proteolysis"/>
    <property type="evidence" value="ECO:0007669"/>
    <property type="project" value="InterPro"/>
</dbReference>
<sequence>MRETLNRRVFLAGLTAAAAGPALAAPPVASLRPLARGSAFLKSSLPTLEDIIAQARIEGAVGVALADLETGEMLETARPDAELPPASTAKAITALYALESLGPAHRFETRVLAAGEIRDGVLKGDLILAGGGDPTLDTDGLAALADGMKSAGLREVRGRFRVWGGGLPYEREIDPGQPPYVGYNPAISGLNLNFNRVHFGWKRAGDAYEVTIDARSASYRPEVRIARMQVEDRRGPVYTYEDREGRDHWTVARGALGNGGARWLPVRRPALYAGEVFQTFAGAHGIRLPAPEEAEALPAGAEVLARRESAPLPEILRDMLDYSTNLTAEVVGIAASLARGATVPSLAASAQEMSRWAAQVLGMRNARFVDHSGLGDASRVTAAEMAGAMVAAGRAGGFRPLLERYDVRDERGAPMRDAPFAVQAKTGTLHFVSTLTGYLTAPGGRALSFAILTGDLEHRATLTRAQLDRPQGARAWAGRSRQLQSALLRRWAKLYRA</sequence>
<dbReference type="Gene3D" id="3.40.710.10">
    <property type="entry name" value="DD-peptidase/beta-lactamase superfamily"/>
    <property type="match status" value="2"/>
</dbReference>
<protein>
    <submittedName>
        <fullName evidence="4">D-alanyl-D-alanine carboxypeptidase/D-alanyl-D-alanine-endopeptidase</fullName>
    </submittedName>
</protein>
<gene>
    <name evidence="4" type="primary">dacB</name>
    <name evidence="4" type="ORF">DRV85_13515</name>
</gene>
<dbReference type="PROSITE" id="PS51318">
    <property type="entry name" value="TAT"/>
    <property type="match status" value="1"/>
</dbReference>
<dbReference type="PANTHER" id="PTHR30023:SF0">
    <property type="entry name" value="PENICILLIN-SENSITIVE CARBOXYPEPTIDASE A"/>
    <property type="match status" value="1"/>
</dbReference>
<dbReference type="PRINTS" id="PR00922">
    <property type="entry name" value="DADACBPTASE3"/>
</dbReference>
<dbReference type="InterPro" id="IPR000667">
    <property type="entry name" value="Peptidase_S13"/>
</dbReference>
<organism evidence="4 5">
    <name type="scientific">Rhodosalinus halophilus</name>
    <dbReference type="NCBI Taxonomy" id="2259333"/>
    <lineage>
        <taxon>Bacteria</taxon>
        <taxon>Pseudomonadati</taxon>
        <taxon>Pseudomonadota</taxon>
        <taxon>Alphaproteobacteria</taxon>
        <taxon>Rhodobacterales</taxon>
        <taxon>Paracoccaceae</taxon>
        <taxon>Rhodosalinus</taxon>
    </lineage>
</organism>
<evidence type="ECO:0000256" key="3">
    <source>
        <dbReference type="SAM" id="SignalP"/>
    </source>
</evidence>
<name>A0A365U6S9_9RHOB</name>
<evidence type="ECO:0000256" key="2">
    <source>
        <dbReference type="ARBA" id="ARBA00022801"/>
    </source>
</evidence>
<dbReference type="InterPro" id="IPR012338">
    <property type="entry name" value="Beta-lactam/transpept-like"/>
</dbReference>
<evidence type="ECO:0000313" key="4">
    <source>
        <dbReference type="EMBL" id="RBI84031.1"/>
    </source>
</evidence>
<accession>A0A365U6S9</accession>
<comment type="caution">
    <text evidence="4">The sequence shown here is derived from an EMBL/GenBank/DDBJ whole genome shotgun (WGS) entry which is preliminary data.</text>
</comment>
<dbReference type="SUPFAM" id="SSF56601">
    <property type="entry name" value="beta-lactamase/transpeptidase-like"/>
    <property type="match status" value="1"/>
</dbReference>